<keyword evidence="3 6" id="KW-0812">Transmembrane</keyword>
<evidence type="ECO:0000313" key="8">
    <source>
        <dbReference type="Proteomes" id="UP000018951"/>
    </source>
</evidence>
<dbReference type="EMBL" id="AXCJ01000003">
    <property type="protein sequence ID" value="ETO91549.1"/>
    <property type="molecule type" value="Genomic_DNA"/>
</dbReference>
<dbReference type="PIRSF" id="PIRSF035875">
    <property type="entry name" value="RNase_BN"/>
    <property type="match status" value="1"/>
</dbReference>
<feature type="transmembrane region" description="Helical" evidence="6">
    <location>
        <begin position="29"/>
        <end position="51"/>
    </location>
</feature>
<gene>
    <name evidence="7" type="ORF">P857_202</name>
</gene>
<reference evidence="7 8" key="1">
    <citation type="journal article" date="2013" name="PLoS ONE">
        <title>Bacterial endosymbiosis in a chordate host: long-term co-evolution and conservation of secondary metabolism.</title>
        <authorList>
            <person name="Kwan J.C."/>
            <person name="Schmidt E.W."/>
        </authorList>
    </citation>
    <scope>NUCLEOTIDE SEQUENCE [LARGE SCALE GENOMIC DNA]</scope>
    <source>
        <strain evidence="8">L6</strain>
    </source>
</reference>
<sequence length="281" mass="33213">MFLNKIYNFFYDAIYEFIDRDGIELAGHLSFLLILIIFPILLFLALALNVLSQYSFIEINVLQKVILKLLSNLPSNLQEHLMPYIYEFVTDSPDVGKKFIFISFFWTSTSFIDGLRTFFFRSLSNMPERPNIVQRRIEDMMIFCSLLLFLIFMIISVNYNPLVYVLNYLSFNIPILVEIVYIVYHLMFFIYLVFCIIFFYIILQYKKISIRDELPGALFTGLSWVIVIKIFSIYISIFSNNMSILYGSLTNFIIVILLIYVLTTFFLLGHQINIKMLQERV</sequence>
<dbReference type="InterPro" id="IPR017039">
    <property type="entry name" value="Virul_fac_BrkB"/>
</dbReference>
<dbReference type="STRING" id="1401685.P857_202"/>
<feature type="transmembrane region" description="Helical" evidence="6">
    <location>
        <begin position="215"/>
        <end position="238"/>
    </location>
</feature>
<feature type="transmembrane region" description="Helical" evidence="6">
    <location>
        <begin position="244"/>
        <end position="268"/>
    </location>
</feature>
<feature type="transmembrane region" description="Helical" evidence="6">
    <location>
        <begin position="140"/>
        <end position="159"/>
    </location>
</feature>
<name>W2UZY3_9RICK</name>
<comment type="subcellular location">
    <subcellularLocation>
        <location evidence="1">Cell membrane</location>
        <topology evidence="1">Multi-pass membrane protein</topology>
    </subcellularLocation>
</comment>
<dbReference type="Pfam" id="PF03631">
    <property type="entry name" value="Virul_fac_BrkB"/>
    <property type="match status" value="1"/>
</dbReference>
<dbReference type="Proteomes" id="UP000018951">
    <property type="component" value="Unassembled WGS sequence"/>
</dbReference>
<evidence type="ECO:0000256" key="5">
    <source>
        <dbReference type="ARBA" id="ARBA00023136"/>
    </source>
</evidence>
<evidence type="ECO:0000256" key="6">
    <source>
        <dbReference type="SAM" id="Phobius"/>
    </source>
</evidence>
<organism evidence="7 8">
    <name type="scientific">Candidatus Xenolissoclinum pacificiensis L6</name>
    <dbReference type="NCBI Taxonomy" id="1401685"/>
    <lineage>
        <taxon>Bacteria</taxon>
        <taxon>Pseudomonadati</taxon>
        <taxon>Pseudomonadota</taxon>
        <taxon>Alphaproteobacteria</taxon>
        <taxon>Rickettsiales</taxon>
        <taxon>Anaplasmataceae</taxon>
        <taxon>Candidatus Xenolissoclinum</taxon>
    </lineage>
</organism>
<comment type="caution">
    <text evidence="7">The sequence shown here is derived from an EMBL/GenBank/DDBJ whole genome shotgun (WGS) entry which is preliminary data.</text>
</comment>
<accession>W2UZY3</accession>
<keyword evidence="5 6" id="KW-0472">Membrane</keyword>
<evidence type="ECO:0000256" key="2">
    <source>
        <dbReference type="ARBA" id="ARBA00022475"/>
    </source>
</evidence>
<dbReference type="AlphaFoldDB" id="W2UZY3"/>
<dbReference type="GO" id="GO:0005886">
    <property type="term" value="C:plasma membrane"/>
    <property type="evidence" value="ECO:0007669"/>
    <property type="project" value="UniProtKB-SubCell"/>
</dbReference>
<dbReference type="PANTHER" id="PTHR30213:SF0">
    <property type="entry name" value="UPF0761 MEMBRANE PROTEIN YIHY"/>
    <property type="match status" value="1"/>
</dbReference>
<evidence type="ECO:0000256" key="1">
    <source>
        <dbReference type="ARBA" id="ARBA00004651"/>
    </source>
</evidence>
<dbReference type="PANTHER" id="PTHR30213">
    <property type="entry name" value="INNER MEMBRANE PROTEIN YHJD"/>
    <property type="match status" value="1"/>
</dbReference>
<feature type="transmembrane region" description="Helical" evidence="6">
    <location>
        <begin position="179"/>
        <end position="203"/>
    </location>
</feature>
<evidence type="ECO:0000313" key="7">
    <source>
        <dbReference type="EMBL" id="ETO91549.1"/>
    </source>
</evidence>
<proteinExistence type="predicted"/>
<keyword evidence="4 6" id="KW-1133">Transmembrane helix</keyword>
<evidence type="ECO:0000256" key="4">
    <source>
        <dbReference type="ARBA" id="ARBA00022989"/>
    </source>
</evidence>
<evidence type="ECO:0000256" key="3">
    <source>
        <dbReference type="ARBA" id="ARBA00022692"/>
    </source>
</evidence>
<keyword evidence="2" id="KW-1003">Cell membrane</keyword>
<keyword evidence="8" id="KW-1185">Reference proteome</keyword>
<protein>
    <submittedName>
        <fullName evidence="7">Ribonuclease BN-like family protein</fullName>
    </submittedName>
</protein>